<evidence type="ECO:0000256" key="1">
    <source>
        <dbReference type="SAM" id="MobiDB-lite"/>
    </source>
</evidence>
<keyword evidence="2" id="KW-0472">Membrane</keyword>
<evidence type="ECO:0000256" key="2">
    <source>
        <dbReference type="SAM" id="Phobius"/>
    </source>
</evidence>
<feature type="signal peptide" evidence="3">
    <location>
        <begin position="1"/>
        <end position="21"/>
    </location>
</feature>
<reference evidence="5" key="1">
    <citation type="journal article" date="2024" name="IScience">
        <title>Strigolactones Initiate the Formation of Haustorium-like Structures in Castilleja.</title>
        <authorList>
            <person name="Buerger M."/>
            <person name="Peterson D."/>
            <person name="Chory J."/>
        </authorList>
    </citation>
    <scope>NUCLEOTIDE SEQUENCE [LARGE SCALE GENOMIC DNA]</scope>
</reference>
<keyword evidence="3" id="KW-0732">Signal</keyword>
<feature type="chain" id="PRO_5044824836" description="Transmembrane protein" evidence="3">
    <location>
        <begin position="22"/>
        <end position="72"/>
    </location>
</feature>
<protein>
    <recommendedName>
        <fullName evidence="6">Transmembrane protein</fullName>
    </recommendedName>
</protein>
<dbReference type="AlphaFoldDB" id="A0ABD3DUK8"/>
<dbReference type="EMBL" id="JAVIJP010000013">
    <property type="protein sequence ID" value="KAL3644531.1"/>
    <property type="molecule type" value="Genomic_DNA"/>
</dbReference>
<evidence type="ECO:0000313" key="4">
    <source>
        <dbReference type="EMBL" id="KAL3644531.1"/>
    </source>
</evidence>
<gene>
    <name evidence="4" type="ORF">CASFOL_009711</name>
</gene>
<dbReference type="Proteomes" id="UP001632038">
    <property type="component" value="Unassembled WGS sequence"/>
</dbReference>
<accession>A0ABD3DUK8</accession>
<evidence type="ECO:0008006" key="6">
    <source>
        <dbReference type="Google" id="ProtNLM"/>
    </source>
</evidence>
<feature type="compositionally biased region" description="Pro residues" evidence="1">
    <location>
        <begin position="33"/>
        <end position="44"/>
    </location>
</feature>
<feature type="region of interest" description="Disordered" evidence="1">
    <location>
        <begin position="25"/>
        <end position="46"/>
    </location>
</feature>
<comment type="caution">
    <text evidence="4">The sequence shown here is derived from an EMBL/GenBank/DDBJ whole genome shotgun (WGS) entry which is preliminary data.</text>
</comment>
<proteinExistence type="predicted"/>
<organism evidence="4 5">
    <name type="scientific">Castilleja foliolosa</name>
    <dbReference type="NCBI Taxonomy" id="1961234"/>
    <lineage>
        <taxon>Eukaryota</taxon>
        <taxon>Viridiplantae</taxon>
        <taxon>Streptophyta</taxon>
        <taxon>Embryophyta</taxon>
        <taxon>Tracheophyta</taxon>
        <taxon>Spermatophyta</taxon>
        <taxon>Magnoliopsida</taxon>
        <taxon>eudicotyledons</taxon>
        <taxon>Gunneridae</taxon>
        <taxon>Pentapetalae</taxon>
        <taxon>asterids</taxon>
        <taxon>lamiids</taxon>
        <taxon>Lamiales</taxon>
        <taxon>Orobanchaceae</taxon>
        <taxon>Pedicularideae</taxon>
        <taxon>Castillejinae</taxon>
        <taxon>Castilleja</taxon>
    </lineage>
</organism>
<name>A0ABD3DUK8_9LAMI</name>
<keyword evidence="5" id="KW-1185">Reference proteome</keyword>
<sequence>MAFRFIAFLACIVILASFVAAHEGHDHHHMAPGPAPITSRPPPSAALDSSPSLVVGILAMAVTFLGVIGKWI</sequence>
<keyword evidence="2" id="KW-0812">Transmembrane</keyword>
<feature type="transmembrane region" description="Helical" evidence="2">
    <location>
        <begin position="45"/>
        <end position="68"/>
    </location>
</feature>
<keyword evidence="2" id="KW-1133">Transmembrane helix</keyword>
<evidence type="ECO:0000256" key="3">
    <source>
        <dbReference type="SAM" id="SignalP"/>
    </source>
</evidence>
<evidence type="ECO:0000313" key="5">
    <source>
        <dbReference type="Proteomes" id="UP001632038"/>
    </source>
</evidence>